<keyword evidence="1" id="KW-0812">Transmembrane</keyword>
<feature type="transmembrane region" description="Helical" evidence="1">
    <location>
        <begin position="158"/>
        <end position="177"/>
    </location>
</feature>
<organism evidence="2 3">
    <name type="scientific">Caenorhabditis remanei</name>
    <name type="common">Caenorhabditis vulgaris</name>
    <dbReference type="NCBI Taxonomy" id="31234"/>
    <lineage>
        <taxon>Eukaryota</taxon>
        <taxon>Metazoa</taxon>
        <taxon>Ecdysozoa</taxon>
        <taxon>Nematoda</taxon>
        <taxon>Chromadorea</taxon>
        <taxon>Rhabditida</taxon>
        <taxon>Rhabditina</taxon>
        <taxon>Rhabditomorpha</taxon>
        <taxon>Rhabditoidea</taxon>
        <taxon>Rhabditidae</taxon>
        <taxon>Peloderinae</taxon>
        <taxon>Caenorhabditis</taxon>
    </lineage>
</organism>
<feature type="transmembrane region" description="Helical" evidence="1">
    <location>
        <begin position="306"/>
        <end position="328"/>
    </location>
</feature>
<keyword evidence="1" id="KW-0472">Membrane</keyword>
<evidence type="ECO:0000313" key="3">
    <source>
        <dbReference type="Proteomes" id="UP000483820"/>
    </source>
</evidence>
<name>A0A6A5GCX4_CAERE</name>
<dbReference type="InterPro" id="IPR053220">
    <property type="entry name" value="Nematode_rcpt-like_serp_H"/>
</dbReference>
<dbReference type="GeneID" id="9839461"/>
<dbReference type="PANTHER" id="PTHR22941">
    <property type="entry name" value="SERPENTINE RECEPTOR"/>
    <property type="match status" value="1"/>
</dbReference>
<feature type="transmembrane region" description="Helical" evidence="1">
    <location>
        <begin position="439"/>
        <end position="460"/>
    </location>
</feature>
<proteinExistence type="predicted"/>
<comment type="caution">
    <text evidence="2">The sequence shown here is derived from an EMBL/GenBank/DDBJ whole genome shotgun (WGS) entry which is preliminary data.</text>
</comment>
<sequence length="552" mass="63829">MKSVKWYLFHYHIITFFIELTLNNLIAPLVFLPSAAVYPNGLLIDLGFPFKLVMYIADISFIALSLSMLMIFENRQSQIVTIPYRMTRPSTKLIFYACHYMFFPVLPLFYYLDDFDQSAAKLEILEIIPCPEPHFFLERTQIVTVKMELSSTISSLMVLYYTIIILFYAIQSGYYLLKRPTSYTSDSMRLMQRKFFFILSIQIVVPIFFLFIPNAIYYGVSTADQFVSSMTVIFVSLHGMISSICLIVLHKPYRDFTWDQSIGRFHILSPFSVILGVYGIIVIVVATPKSMESAKWFILHLHVATFYIEVVINVMLMPFMFLPTGAIYSSGLLMQTGFSFKIGHIIGQEAFPEYGLAILMLYENRHSLITTIPYRITRKRSKVAFYTIHYLTAMIVLVIFYMEIVDNETEKLKTLQVISCPDVHFFDEKTKILSTNVSIVYICGGSEVLYFCGITGIFALQKAVLLHIIRTVNNPLGSFIHSTVDILCDNFKWNNRAIPQRTSSYHFLVSWDHIKYIFDPTSQTVSQLHVEQIDRKMDERFIVSKCGTKFQT</sequence>
<dbReference type="PANTHER" id="PTHR22941:SF2">
    <property type="entry name" value="SERPENTINE RECEPTOR, CLASS H-RELATED"/>
    <property type="match status" value="1"/>
</dbReference>
<feature type="transmembrane region" description="Helical" evidence="1">
    <location>
        <begin position="261"/>
        <end position="286"/>
    </location>
</feature>
<protein>
    <recommendedName>
        <fullName evidence="4">Serpentine Receptor, class H</fullName>
    </recommendedName>
</protein>
<evidence type="ECO:0008006" key="4">
    <source>
        <dbReference type="Google" id="ProtNLM"/>
    </source>
</evidence>
<gene>
    <name evidence="2" type="ORF">GCK72_019040</name>
</gene>
<feature type="transmembrane region" description="Helical" evidence="1">
    <location>
        <begin position="93"/>
        <end position="112"/>
    </location>
</feature>
<keyword evidence="1" id="KW-1133">Transmembrane helix</keyword>
<dbReference type="RefSeq" id="XP_053581768.1">
    <property type="nucleotide sequence ID" value="XM_053732855.1"/>
</dbReference>
<dbReference type="CTD" id="9839461"/>
<dbReference type="KEGG" id="crq:GCK72_019040"/>
<feature type="transmembrane region" description="Helical" evidence="1">
    <location>
        <begin position="383"/>
        <end position="402"/>
    </location>
</feature>
<dbReference type="Pfam" id="PF10318">
    <property type="entry name" value="7TM_GPCR_Srh"/>
    <property type="match status" value="2"/>
</dbReference>
<feature type="transmembrane region" description="Helical" evidence="1">
    <location>
        <begin position="7"/>
        <end position="32"/>
    </location>
</feature>
<dbReference type="InterPro" id="IPR019422">
    <property type="entry name" value="7TM_GPCR_serpentine_rcpt_Srh"/>
</dbReference>
<reference evidence="2 3" key="1">
    <citation type="submission" date="2019-12" db="EMBL/GenBank/DDBJ databases">
        <title>Chromosome-level assembly of the Caenorhabditis remanei genome.</title>
        <authorList>
            <person name="Teterina A.A."/>
            <person name="Willis J.H."/>
            <person name="Phillips P.C."/>
        </authorList>
    </citation>
    <scope>NUCLEOTIDE SEQUENCE [LARGE SCALE GENOMIC DNA]</scope>
    <source>
        <strain evidence="2 3">PX506</strain>
        <tissue evidence="2">Whole organism</tissue>
    </source>
</reference>
<dbReference type="EMBL" id="WUAV01000005">
    <property type="protein sequence ID" value="KAF1752485.1"/>
    <property type="molecule type" value="Genomic_DNA"/>
</dbReference>
<dbReference type="Proteomes" id="UP000483820">
    <property type="component" value="Chromosome V"/>
</dbReference>
<feature type="transmembrane region" description="Helical" evidence="1">
    <location>
        <begin position="52"/>
        <end position="72"/>
    </location>
</feature>
<evidence type="ECO:0000256" key="1">
    <source>
        <dbReference type="SAM" id="Phobius"/>
    </source>
</evidence>
<accession>A0A6A5GCX4</accession>
<feature type="transmembrane region" description="Helical" evidence="1">
    <location>
        <begin position="226"/>
        <end position="249"/>
    </location>
</feature>
<evidence type="ECO:0000313" key="2">
    <source>
        <dbReference type="EMBL" id="KAF1752485.1"/>
    </source>
</evidence>
<feature type="transmembrane region" description="Helical" evidence="1">
    <location>
        <begin position="197"/>
        <end position="220"/>
    </location>
</feature>
<dbReference type="AlphaFoldDB" id="A0A6A5GCX4"/>